<reference evidence="2 3" key="1">
    <citation type="submission" date="2024-01" db="EMBL/GenBank/DDBJ databases">
        <title>The complete chloroplast genome sequence of Lithospermum erythrorhizon: insights into the phylogenetic relationship among Boraginaceae species and the maternal lineages of purple gromwells.</title>
        <authorList>
            <person name="Okada T."/>
            <person name="Watanabe K."/>
        </authorList>
    </citation>
    <scope>NUCLEOTIDE SEQUENCE [LARGE SCALE GENOMIC DNA]</scope>
</reference>
<protein>
    <submittedName>
        <fullName evidence="2">Uncharacterized protein</fullName>
    </submittedName>
</protein>
<evidence type="ECO:0000313" key="2">
    <source>
        <dbReference type="EMBL" id="GAA0151484.1"/>
    </source>
</evidence>
<feature type="compositionally biased region" description="Basic and acidic residues" evidence="1">
    <location>
        <begin position="145"/>
        <end position="155"/>
    </location>
</feature>
<dbReference type="Proteomes" id="UP001454036">
    <property type="component" value="Unassembled WGS sequence"/>
</dbReference>
<evidence type="ECO:0000256" key="1">
    <source>
        <dbReference type="SAM" id="MobiDB-lite"/>
    </source>
</evidence>
<keyword evidence="3" id="KW-1185">Reference proteome</keyword>
<feature type="compositionally biased region" description="Basic and acidic residues" evidence="1">
    <location>
        <begin position="1"/>
        <end position="14"/>
    </location>
</feature>
<dbReference type="EMBL" id="BAABME010001795">
    <property type="protein sequence ID" value="GAA0151484.1"/>
    <property type="molecule type" value="Genomic_DNA"/>
</dbReference>
<evidence type="ECO:0000313" key="3">
    <source>
        <dbReference type="Proteomes" id="UP001454036"/>
    </source>
</evidence>
<feature type="region of interest" description="Disordered" evidence="1">
    <location>
        <begin position="1"/>
        <end position="40"/>
    </location>
</feature>
<comment type="caution">
    <text evidence="2">The sequence shown here is derived from an EMBL/GenBank/DDBJ whole genome shotgun (WGS) entry which is preliminary data.</text>
</comment>
<feature type="region of interest" description="Disordered" evidence="1">
    <location>
        <begin position="115"/>
        <end position="155"/>
    </location>
</feature>
<sequence length="155" mass="17244">MSPPRENNRNRNDPSPRLAGRIDTIAGGRAGGGDSRNSRNNYARREVYSSASVLVCVEEISFSDAELQGIELPHDDPMTIAPVLANYSVDRMLVDTGSIGEMCGKQKKTRICYQTSVSPLEKEPKKTKKRRRENYPEVMSTIGEAQKDNDNSPKE</sequence>
<dbReference type="AlphaFoldDB" id="A0AAV3PIH0"/>
<proteinExistence type="predicted"/>
<name>A0AAV3PIH0_LITER</name>
<organism evidence="2 3">
    <name type="scientific">Lithospermum erythrorhizon</name>
    <name type="common">Purple gromwell</name>
    <name type="synonym">Lithospermum officinale var. erythrorhizon</name>
    <dbReference type="NCBI Taxonomy" id="34254"/>
    <lineage>
        <taxon>Eukaryota</taxon>
        <taxon>Viridiplantae</taxon>
        <taxon>Streptophyta</taxon>
        <taxon>Embryophyta</taxon>
        <taxon>Tracheophyta</taxon>
        <taxon>Spermatophyta</taxon>
        <taxon>Magnoliopsida</taxon>
        <taxon>eudicotyledons</taxon>
        <taxon>Gunneridae</taxon>
        <taxon>Pentapetalae</taxon>
        <taxon>asterids</taxon>
        <taxon>lamiids</taxon>
        <taxon>Boraginales</taxon>
        <taxon>Boraginaceae</taxon>
        <taxon>Boraginoideae</taxon>
        <taxon>Lithospermeae</taxon>
        <taxon>Lithospermum</taxon>
    </lineage>
</organism>
<accession>A0AAV3PIH0</accession>
<gene>
    <name evidence="2" type="ORF">LIER_10193</name>
</gene>